<evidence type="ECO:0000313" key="3">
    <source>
        <dbReference type="Proteomes" id="UP000189674"/>
    </source>
</evidence>
<dbReference type="EMBL" id="CP019791">
    <property type="protein sequence ID" value="AQT66972.1"/>
    <property type="molecule type" value="Genomic_DNA"/>
</dbReference>
<evidence type="ECO:0000313" key="2">
    <source>
        <dbReference type="EMBL" id="AQT66972.1"/>
    </source>
</evidence>
<keyword evidence="1" id="KW-0175">Coiled coil</keyword>
<dbReference type="PROSITE" id="PS51257">
    <property type="entry name" value="PROKAR_LIPOPROTEIN"/>
    <property type="match status" value="1"/>
</dbReference>
<dbReference type="Pfam" id="PF11172">
    <property type="entry name" value="DUF2959"/>
    <property type="match status" value="1"/>
</dbReference>
<dbReference type="KEGG" id="alus:STSP2_00110"/>
<feature type="coiled-coil region" evidence="1">
    <location>
        <begin position="181"/>
        <end position="208"/>
    </location>
</feature>
<dbReference type="STRING" id="1936003.STSP2_00110"/>
<dbReference type="Proteomes" id="UP000189674">
    <property type="component" value="Chromosome"/>
</dbReference>
<keyword evidence="3" id="KW-1185">Reference proteome</keyword>
<gene>
    <name evidence="2" type="ORF">STSP2_00110</name>
</gene>
<accession>A0A1U9NGB1</accession>
<sequence>MRMTLNSLMSILLLAGGVFLSGCENAYYGVMERFNVEKRDILVDRVQAARDSQNEAKDQFRSALSQFEAVVDFEGGELEEMYDGMKQEYDASQDAANKLSSRIDKVEDVAEDLFDEWEAELDDYSSDELRRASARQLRQTRTNYDGLITSMRLAEARMEPVLESFEDQVLFLKHNLNAVAIASLDDELANMRSRVDVLVDDMEEAIQKAEAFIDEMMKG</sequence>
<evidence type="ECO:0000256" key="1">
    <source>
        <dbReference type="SAM" id="Coils"/>
    </source>
</evidence>
<dbReference type="Gene3D" id="1.20.5.300">
    <property type="match status" value="1"/>
</dbReference>
<dbReference type="InterPro" id="IPR043473">
    <property type="entry name" value="S2_sf_CoV"/>
</dbReference>
<reference evidence="3" key="1">
    <citation type="submission" date="2017-02" db="EMBL/GenBank/DDBJ databases">
        <title>Comparative genomics and description of representatives of a novel lineage of planctomycetes thriving in anoxic sediments.</title>
        <authorList>
            <person name="Spring S."/>
            <person name="Bunk B."/>
            <person name="Sproer C."/>
        </authorList>
    </citation>
    <scope>NUCLEOTIDE SEQUENCE [LARGE SCALE GENOMIC DNA]</scope>
    <source>
        <strain evidence="3">ST-NAGAB-D1</strain>
    </source>
</reference>
<evidence type="ECO:0008006" key="4">
    <source>
        <dbReference type="Google" id="ProtNLM"/>
    </source>
</evidence>
<dbReference type="RefSeq" id="WP_146658844.1">
    <property type="nucleotide sequence ID" value="NZ_CP019791.1"/>
</dbReference>
<dbReference type="AlphaFoldDB" id="A0A1U9NGB1"/>
<organism evidence="2 3">
    <name type="scientific">Anaerohalosphaera lusitana</name>
    <dbReference type="NCBI Taxonomy" id="1936003"/>
    <lineage>
        <taxon>Bacteria</taxon>
        <taxon>Pseudomonadati</taxon>
        <taxon>Planctomycetota</taxon>
        <taxon>Phycisphaerae</taxon>
        <taxon>Sedimentisphaerales</taxon>
        <taxon>Anaerohalosphaeraceae</taxon>
        <taxon>Anaerohalosphaera</taxon>
    </lineage>
</organism>
<protein>
    <recommendedName>
        <fullName evidence="4">DUF2959 domain-containing protein</fullName>
    </recommendedName>
</protein>
<dbReference type="OrthoDB" id="9780401at2"/>
<name>A0A1U9NGB1_9BACT</name>
<proteinExistence type="predicted"/>
<dbReference type="SUPFAM" id="SSF111474">
    <property type="entry name" value="Coronavirus S2 glycoprotein"/>
    <property type="match status" value="1"/>
</dbReference>
<dbReference type="InterPro" id="IPR021342">
    <property type="entry name" value="DUF2959"/>
</dbReference>